<evidence type="ECO:0000259" key="3">
    <source>
        <dbReference type="Pfam" id="PF13614"/>
    </source>
</evidence>
<dbReference type="PANTHER" id="PTHR13696:SF52">
    <property type="entry name" value="PARA FAMILY PROTEIN CT_582"/>
    <property type="match status" value="1"/>
</dbReference>
<dbReference type="OrthoDB" id="9815116at2"/>
<evidence type="ECO:0000256" key="2">
    <source>
        <dbReference type="ARBA" id="ARBA00074747"/>
    </source>
</evidence>
<dbReference type="InterPro" id="IPR027417">
    <property type="entry name" value="P-loop_NTPase"/>
</dbReference>
<sequence length="273" mass="29176">MGAIITTPLILAVANQKGGVGKTTTAVNLAAALAIAGLPVLLIDMDPQGNASTGLGVSRSDRSGGTYMLLMDGESDSQAIRSTSVPNLSLITSDMDLAGAEVELVTMQRREFRLKNALASQAAFQAYRVIVLDCPPGLGLLTLNALVAATGVIVPLQCEFFALEGISSLMHTIEAVRRRFNARLRLSGILLTMSDRRNSLSGLVEQDARNHFGDWVFDVVIPRNIRVSEAPSHGLPVIVYDPKSQGAMAYNALAEEVVKKEKILIPQQVSAHE</sequence>
<dbReference type="SUPFAM" id="SSF52540">
    <property type="entry name" value="P-loop containing nucleoside triphosphate hydrolases"/>
    <property type="match status" value="1"/>
</dbReference>
<dbReference type="Proteomes" id="UP000239724">
    <property type="component" value="Unassembled WGS sequence"/>
</dbReference>
<comment type="function">
    <text evidence="1">Involved in chromosome partition. Localize to both poles of the predivisional cell following completion of DNA replication.</text>
</comment>
<name>A0A2S6NIN0_RHOGL</name>
<dbReference type="AlphaFoldDB" id="A0A2S6NIN0"/>
<reference evidence="4 5" key="1">
    <citation type="journal article" date="2018" name="Arch. Microbiol.">
        <title>New insights into the metabolic potential of the phototrophic purple bacterium Rhodopila globiformis DSM 161(T) from its draft genome sequence and evidence for a vanadium-dependent nitrogenase.</title>
        <authorList>
            <person name="Imhoff J.F."/>
            <person name="Rahn T."/>
            <person name="Kunzel S."/>
            <person name="Neulinger S.C."/>
        </authorList>
    </citation>
    <scope>NUCLEOTIDE SEQUENCE [LARGE SCALE GENOMIC DNA]</scope>
    <source>
        <strain evidence="4 5">DSM 161</strain>
    </source>
</reference>
<evidence type="ECO:0000313" key="4">
    <source>
        <dbReference type="EMBL" id="PPQ34513.1"/>
    </source>
</evidence>
<gene>
    <name evidence="4" type="ORF">CCS01_10610</name>
</gene>
<evidence type="ECO:0000313" key="5">
    <source>
        <dbReference type="Proteomes" id="UP000239724"/>
    </source>
</evidence>
<dbReference type="PANTHER" id="PTHR13696">
    <property type="entry name" value="P-LOOP CONTAINING NUCLEOSIDE TRIPHOSPHATE HYDROLASE"/>
    <property type="match status" value="1"/>
</dbReference>
<dbReference type="InterPro" id="IPR025669">
    <property type="entry name" value="AAA_dom"/>
</dbReference>
<evidence type="ECO:0000256" key="1">
    <source>
        <dbReference type="ARBA" id="ARBA00057242"/>
    </source>
</evidence>
<dbReference type="Pfam" id="PF13614">
    <property type="entry name" value="AAA_31"/>
    <property type="match status" value="1"/>
</dbReference>
<dbReference type="CDD" id="cd02042">
    <property type="entry name" value="ParAB_family"/>
    <property type="match status" value="1"/>
</dbReference>
<protein>
    <recommendedName>
        <fullName evidence="2">Chromosome partitioning protein ParA</fullName>
    </recommendedName>
</protein>
<dbReference type="InterPro" id="IPR050678">
    <property type="entry name" value="DNA_Partitioning_ATPase"/>
</dbReference>
<feature type="domain" description="AAA" evidence="3">
    <location>
        <begin position="10"/>
        <end position="185"/>
    </location>
</feature>
<proteinExistence type="predicted"/>
<comment type="caution">
    <text evidence="4">The sequence shown here is derived from an EMBL/GenBank/DDBJ whole genome shotgun (WGS) entry which is preliminary data.</text>
</comment>
<dbReference type="Gene3D" id="3.40.50.300">
    <property type="entry name" value="P-loop containing nucleotide triphosphate hydrolases"/>
    <property type="match status" value="1"/>
</dbReference>
<dbReference type="FunFam" id="3.40.50.300:FF:000285">
    <property type="entry name" value="Sporulation initiation inhibitor Soj"/>
    <property type="match status" value="1"/>
</dbReference>
<accession>A0A2S6NIN0</accession>
<keyword evidence="5" id="KW-1185">Reference proteome</keyword>
<organism evidence="4 5">
    <name type="scientific">Rhodopila globiformis</name>
    <name type="common">Rhodopseudomonas globiformis</name>
    <dbReference type="NCBI Taxonomy" id="1071"/>
    <lineage>
        <taxon>Bacteria</taxon>
        <taxon>Pseudomonadati</taxon>
        <taxon>Pseudomonadota</taxon>
        <taxon>Alphaproteobacteria</taxon>
        <taxon>Acetobacterales</taxon>
        <taxon>Acetobacteraceae</taxon>
        <taxon>Rhodopila</taxon>
    </lineage>
</organism>
<dbReference type="EMBL" id="NHRY01000108">
    <property type="protein sequence ID" value="PPQ34513.1"/>
    <property type="molecule type" value="Genomic_DNA"/>
</dbReference>